<feature type="compositionally biased region" description="Acidic residues" evidence="7">
    <location>
        <begin position="320"/>
        <end position="329"/>
    </location>
</feature>
<reference evidence="11" key="1">
    <citation type="submission" date="2019-06" db="EMBL/GenBank/DDBJ databases">
        <title>The complete genome of Emcibacter congregatus ZYLT.</title>
        <authorList>
            <person name="Zhao Z."/>
        </authorList>
    </citation>
    <scope>NUCLEOTIDE SEQUENCE [LARGE SCALE GENOMIC DNA]</scope>
    <source>
        <strain evidence="11">MCCC 1A06723</strain>
    </source>
</reference>
<evidence type="ECO:0000256" key="1">
    <source>
        <dbReference type="ARBA" id="ARBA00004141"/>
    </source>
</evidence>
<dbReference type="GO" id="GO:0008324">
    <property type="term" value="F:monoatomic cation transmembrane transporter activity"/>
    <property type="evidence" value="ECO:0007669"/>
    <property type="project" value="InterPro"/>
</dbReference>
<feature type="transmembrane region" description="Helical" evidence="8">
    <location>
        <begin position="12"/>
        <end position="28"/>
    </location>
</feature>
<feature type="domain" description="RCK C-terminal" evidence="9">
    <location>
        <begin position="326"/>
        <end position="410"/>
    </location>
</feature>
<feature type="transmembrane region" description="Helical" evidence="8">
    <location>
        <begin position="74"/>
        <end position="92"/>
    </location>
</feature>
<dbReference type="GO" id="GO:0006813">
    <property type="term" value="P:potassium ion transport"/>
    <property type="evidence" value="ECO:0007669"/>
    <property type="project" value="InterPro"/>
</dbReference>
<evidence type="ECO:0000256" key="8">
    <source>
        <dbReference type="SAM" id="Phobius"/>
    </source>
</evidence>
<feature type="transmembrane region" description="Helical" evidence="8">
    <location>
        <begin position="477"/>
        <end position="501"/>
    </location>
</feature>
<dbReference type="Pfam" id="PF03600">
    <property type="entry name" value="CitMHS"/>
    <property type="match status" value="1"/>
</dbReference>
<evidence type="ECO:0000313" key="11">
    <source>
        <dbReference type="Proteomes" id="UP000319148"/>
    </source>
</evidence>
<dbReference type="PROSITE" id="PS51202">
    <property type="entry name" value="RCK_C"/>
    <property type="match status" value="1"/>
</dbReference>
<dbReference type="Gene3D" id="3.30.70.1450">
    <property type="entry name" value="Regulator of K+ conductance, C-terminal domain"/>
    <property type="match status" value="1"/>
</dbReference>
<evidence type="ECO:0000256" key="3">
    <source>
        <dbReference type="ARBA" id="ARBA00022692"/>
    </source>
</evidence>
<dbReference type="InterPro" id="IPR051679">
    <property type="entry name" value="DASS-Related_Transporters"/>
</dbReference>
<comment type="subcellular location">
    <subcellularLocation>
        <location evidence="1">Membrane</location>
        <topology evidence="1">Multi-pass membrane protein</topology>
    </subcellularLocation>
</comment>
<sequence length="619" mass="66865">MIELLDPSLQMWLTFAVIAGAIVFYAMDNIPLEVTSLGVVSILLIMFHFLPFYGPDGELLLDMKKLLSGFADPALVSILGLLVIGQGMVQTGALERPAAFLVKHSINYPRGVLLFCLLVVMLVSAFLNNTPVVVIFIPILIMLMDKIEKPASQILMPLSFVAILGGMSTLIGSSTNLLAAGAYKSQTGLDIGFFDFTVPGLFMMAIGLVYVLAIAPKLLPKTTAENGAVKTTSGKQFIVQIDLVEGNSLMGKSSIAGMFPDLAGMTTRLIKRGEQTFLPPFDDITLQEGDAVILATTRRTLTEKIAKTPSLMKGALTSLSEDETEEDTGSETSRRQHIAEVIVAPASRLDGRTLEQVGFHLQGGCKVIGIQRRSRMIRTSIDDIRLEAGDVLMVVGTSNQIRALRTNRDVLLMEWSTTEVPVKTDSWKALLIFTTVVIVAATGFVPIPITATIGAFLMILSGCLNIRQASRAVDRRIFLLVGAALAMGASLQATGGASFLAHYMIEFLSGTNIVVILSAFFLMVAIFTNVLSNNATAVLFTPIAVNLAAELGVDPMVFVTAVIFAANCSFATPMGYQTNLLVMGPANYKFNDFMKVGIPLIVILWIGYSLFAPWYYGLY</sequence>
<feature type="transmembrane region" description="Helical" evidence="8">
    <location>
        <begin position="513"/>
        <end position="532"/>
    </location>
</feature>
<keyword evidence="11" id="KW-1185">Reference proteome</keyword>
<dbReference type="EMBL" id="VFIY01000004">
    <property type="protein sequence ID" value="TPD62698.1"/>
    <property type="molecule type" value="Genomic_DNA"/>
</dbReference>
<evidence type="ECO:0000256" key="2">
    <source>
        <dbReference type="ARBA" id="ARBA00022448"/>
    </source>
</evidence>
<protein>
    <submittedName>
        <fullName evidence="10">TRAP transporter large permease subunit</fullName>
    </submittedName>
</protein>
<dbReference type="PANTHER" id="PTHR43652:SF2">
    <property type="entry name" value="BASIC AMINO ACID ANTIPORTER YFCC-RELATED"/>
    <property type="match status" value="1"/>
</dbReference>
<evidence type="ECO:0000256" key="7">
    <source>
        <dbReference type="SAM" id="MobiDB-lite"/>
    </source>
</evidence>
<gene>
    <name evidence="10" type="ORF">FIV46_01065</name>
</gene>
<dbReference type="PANTHER" id="PTHR43652">
    <property type="entry name" value="BASIC AMINO ACID ANTIPORTER YFCC-RELATED"/>
    <property type="match status" value="1"/>
</dbReference>
<evidence type="ECO:0000256" key="5">
    <source>
        <dbReference type="ARBA" id="ARBA00022989"/>
    </source>
</evidence>
<keyword evidence="2" id="KW-0813">Transport</keyword>
<feature type="transmembrane region" description="Helical" evidence="8">
    <location>
        <begin position="430"/>
        <end position="457"/>
    </location>
</feature>
<dbReference type="RefSeq" id="WP_139937948.1">
    <property type="nucleotide sequence ID" value="NZ_JBHSYP010000022.1"/>
</dbReference>
<proteinExistence type="predicted"/>
<dbReference type="Pfam" id="PF02080">
    <property type="entry name" value="TrkA_C"/>
    <property type="match status" value="1"/>
</dbReference>
<evidence type="ECO:0000256" key="4">
    <source>
        <dbReference type="ARBA" id="ARBA00022737"/>
    </source>
</evidence>
<feature type="transmembrane region" description="Helical" evidence="8">
    <location>
        <begin position="154"/>
        <end position="171"/>
    </location>
</feature>
<keyword evidence="6 8" id="KW-0472">Membrane</keyword>
<feature type="region of interest" description="Disordered" evidence="7">
    <location>
        <begin position="315"/>
        <end position="334"/>
    </location>
</feature>
<dbReference type="SUPFAM" id="SSF116726">
    <property type="entry name" value="TrkA C-terminal domain-like"/>
    <property type="match status" value="2"/>
</dbReference>
<comment type="caution">
    <text evidence="10">The sequence shown here is derived from an EMBL/GenBank/DDBJ whole genome shotgun (WGS) entry which is preliminary data.</text>
</comment>
<keyword evidence="3 8" id="KW-0812">Transmembrane</keyword>
<dbReference type="InterPro" id="IPR006037">
    <property type="entry name" value="RCK_C"/>
</dbReference>
<dbReference type="AlphaFoldDB" id="A0A501PRB7"/>
<dbReference type="OrthoDB" id="9809303at2"/>
<evidence type="ECO:0000259" key="9">
    <source>
        <dbReference type="PROSITE" id="PS51202"/>
    </source>
</evidence>
<keyword evidence="5 8" id="KW-1133">Transmembrane helix</keyword>
<feature type="transmembrane region" description="Helical" evidence="8">
    <location>
        <begin position="34"/>
        <end position="53"/>
    </location>
</feature>
<dbReference type="Proteomes" id="UP000319148">
    <property type="component" value="Unassembled WGS sequence"/>
</dbReference>
<dbReference type="GO" id="GO:0005886">
    <property type="term" value="C:plasma membrane"/>
    <property type="evidence" value="ECO:0007669"/>
    <property type="project" value="TreeGrafter"/>
</dbReference>
<dbReference type="InterPro" id="IPR004680">
    <property type="entry name" value="Cit_transptr-like_dom"/>
</dbReference>
<feature type="transmembrane region" description="Helical" evidence="8">
    <location>
        <begin position="191"/>
        <end position="213"/>
    </location>
</feature>
<feature type="transmembrane region" description="Helical" evidence="8">
    <location>
        <begin position="596"/>
        <end position="616"/>
    </location>
</feature>
<accession>A0A501PRB7</accession>
<evidence type="ECO:0000313" key="10">
    <source>
        <dbReference type="EMBL" id="TPD62698.1"/>
    </source>
</evidence>
<dbReference type="InterPro" id="IPR036721">
    <property type="entry name" value="RCK_C_sf"/>
</dbReference>
<name>A0A501PRB7_9PROT</name>
<evidence type="ECO:0000256" key="6">
    <source>
        <dbReference type="ARBA" id="ARBA00023136"/>
    </source>
</evidence>
<feature type="transmembrane region" description="Helical" evidence="8">
    <location>
        <begin position="112"/>
        <end position="142"/>
    </location>
</feature>
<organism evidence="10 11">
    <name type="scientific">Emcibacter nanhaiensis</name>
    <dbReference type="NCBI Taxonomy" id="1505037"/>
    <lineage>
        <taxon>Bacteria</taxon>
        <taxon>Pseudomonadati</taxon>
        <taxon>Pseudomonadota</taxon>
        <taxon>Alphaproteobacteria</taxon>
        <taxon>Emcibacterales</taxon>
        <taxon>Emcibacteraceae</taxon>
        <taxon>Emcibacter</taxon>
    </lineage>
</organism>
<keyword evidence="4" id="KW-0677">Repeat</keyword>